<feature type="transmembrane region" description="Helical" evidence="7">
    <location>
        <begin position="306"/>
        <end position="324"/>
    </location>
</feature>
<feature type="transmembrane region" description="Helical" evidence="7">
    <location>
        <begin position="81"/>
        <end position="100"/>
    </location>
</feature>
<feature type="transmembrane region" description="Helical" evidence="7">
    <location>
        <begin position="275"/>
        <end position="294"/>
    </location>
</feature>
<dbReference type="GO" id="GO:0009246">
    <property type="term" value="P:enterobacterial common antigen biosynthetic process"/>
    <property type="evidence" value="ECO:0007669"/>
    <property type="project" value="TreeGrafter"/>
</dbReference>
<keyword evidence="9" id="KW-0808">Transferase</keyword>
<keyword evidence="5 7" id="KW-1133">Transmembrane helix</keyword>
<dbReference type="RefSeq" id="WP_306683842.1">
    <property type="nucleotide sequence ID" value="NZ_JAVDKR010000006.1"/>
</dbReference>
<evidence type="ECO:0000256" key="7">
    <source>
        <dbReference type="SAM" id="Phobius"/>
    </source>
</evidence>
<dbReference type="GO" id="GO:0005886">
    <property type="term" value="C:plasma membrane"/>
    <property type="evidence" value="ECO:0007669"/>
    <property type="project" value="UniProtKB-SubCell"/>
</dbReference>
<name>A0AAW8H9E7_9ENTR</name>
<proteinExistence type="inferred from homology"/>
<evidence type="ECO:0000256" key="5">
    <source>
        <dbReference type="ARBA" id="ARBA00022989"/>
    </source>
</evidence>
<comment type="subcellular location">
    <subcellularLocation>
        <location evidence="1">Cell membrane</location>
        <topology evidence="1">Multi-pass membrane protein</topology>
    </subcellularLocation>
</comment>
<dbReference type="PANTHER" id="PTHR40074:SF2">
    <property type="entry name" value="O-ACETYLTRANSFERASE WECH"/>
    <property type="match status" value="1"/>
</dbReference>
<dbReference type="InterPro" id="IPR002656">
    <property type="entry name" value="Acyl_transf_3_dom"/>
</dbReference>
<organism evidence="9 10">
    <name type="scientific">Enterobacter soli</name>
    <dbReference type="NCBI Taxonomy" id="885040"/>
    <lineage>
        <taxon>Bacteria</taxon>
        <taxon>Pseudomonadati</taxon>
        <taxon>Pseudomonadota</taxon>
        <taxon>Gammaproteobacteria</taxon>
        <taxon>Enterobacterales</taxon>
        <taxon>Enterobacteriaceae</taxon>
        <taxon>Enterobacter</taxon>
    </lineage>
</organism>
<feature type="transmembrane region" description="Helical" evidence="7">
    <location>
        <begin position="246"/>
        <end position="263"/>
    </location>
</feature>
<evidence type="ECO:0000313" key="9">
    <source>
        <dbReference type="EMBL" id="MDQ2256301.1"/>
    </source>
</evidence>
<dbReference type="PANTHER" id="PTHR40074">
    <property type="entry name" value="O-ACETYLTRANSFERASE WECH"/>
    <property type="match status" value="1"/>
</dbReference>
<dbReference type="AlphaFoldDB" id="A0AAW8H9E7"/>
<keyword evidence="10" id="KW-1185">Reference proteome</keyword>
<feature type="transmembrane region" description="Helical" evidence="7">
    <location>
        <begin position="20"/>
        <end position="37"/>
    </location>
</feature>
<sequence length="337" mass="37949">MILETIKLALLMRNNTLDFAKFFASFFVIVVHSGSYLEMSPANADLFRAASRWAVPFFFLASGYLMGGVGNIDVGKKLNKLFGILFYSSLLYVPIIYLSTNSDITTLFIRVFSFDTLRSGTFFHLWFITALMSGVMLTNYMIKNVKTATGLVIALLLLAGYWLSDIGQAFNIPAERNYMFYVFRSLLGIPLVYMGYLLAKEGLLSKISNAMAWTLFIAGIMLMMLEVPLCQWFIDGYARERQFPLFSVPVAVALLAICANTATKENLISRAGRDFSLGIYLIHPFLLYFIVPWLESKGVKVSTMNLVSAFILSWFIFAIMKKWLPALYGKFNGAGIK</sequence>
<dbReference type="EMBL" id="JAVDKS010000003">
    <property type="protein sequence ID" value="MDQ2256301.1"/>
    <property type="molecule type" value="Genomic_DNA"/>
</dbReference>
<keyword evidence="4 7" id="KW-0812">Transmembrane</keyword>
<feature type="transmembrane region" description="Helical" evidence="7">
    <location>
        <begin position="211"/>
        <end position="234"/>
    </location>
</feature>
<keyword evidence="3" id="KW-1003">Cell membrane</keyword>
<evidence type="ECO:0000259" key="8">
    <source>
        <dbReference type="Pfam" id="PF01757"/>
    </source>
</evidence>
<gene>
    <name evidence="9" type="ORF">RBJ67_09095</name>
</gene>
<evidence type="ECO:0000256" key="6">
    <source>
        <dbReference type="ARBA" id="ARBA00023136"/>
    </source>
</evidence>
<feature type="transmembrane region" description="Helical" evidence="7">
    <location>
        <begin position="49"/>
        <end position="69"/>
    </location>
</feature>
<protein>
    <submittedName>
        <fullName evidence="9">Acyltransferase family protein</fullName>
    </submittedName>
</protein>
<comment type="similarity">
    <text evidence="2">Belongs to the acyltransferase 3 family.</text>
</comment>
<feature type="transmembrane region" description="Helical" evidence="7">
    <location>
        <begin position="178"/>
        <end position="199"/>
    </location>
</feature>
<evidence type="ECO:0000256" key="1">
    <source>
        <dbReference type="ARBA" id="ARBA00004651"/>
    </source>
</evidence>
<reference evidence="9 10" key="1">
    <citation type="submission" date="2023-08" db="EMBL/GenBank/DDBJ databases">
        <authorList>
            <person name="Dale J."/>
        </authorList>
    </citation>
    <scope>NUCLEOTIDE SEQUENCE [LARGE SCALE GENOMIC DNA]</scope>
    <source>
        <strain evidence="9 10">2023EL-00788</strain>
    </source>
</reference>
<evidence type="ECO:0000256" key="4">
    <source>
        <dbReference type="ARBA" id="ARBA00022692"/>
    </source>
</evidence>
<comment type="caution">
    <text evidence="9">The sequence shown here is derived from an EMBL/GenBank/DDBJ whole genome shotgun (WGS) entry which is preliminary data.</text>
</comment>
<keyword evidence="6 7" id="KW-0472">Membrane</keyword>
<keyword evidence="9" id="KW-0012">Acyltransferase</keyword>
<evidence type="ECO:0000256" key="3">
    <source>
        <dbReference type="ARBA" id="ARBA00022475"/>
    </source>
</evidence>
<dbReference type="Proteomes" id="UP001225042">
    <property type="component" value="Unassembled WGS sequence"/>
</dbReference>
<evidence type="ECO:0000256" key="2">
    <source>
        <dbReference type="ARBA" id="ARBA00007400"/>
    </source>
</evidence>
<feature type="domain" description="Acyltransferase 3" evidence="8">
    <location>
        <begin position="15"/>
        <end position="319"/>
    </location>
</feature>
<accession>A0AAW8H9E7</accession>
<feature type="transmembrane region" description="Helical" evidence="7">
    <location>
        <begin position="120"/>
        <end position="138"/>
    </location>
</feature>
<dbReference type="GO" id="GO:0016413">
    <property type="term" value="F:O-acetyltransferase activity"/>
    <property type="evidence" value="ECO:0007669"/>
    <property type="project" value="TreeGrafter"/>
</dbReference>
<evidence type="ECO:0000313" key="10">
    <source>
        <dbReference type="Proteomes" id="UP001225042"/>
    </source>
</evidence>
<feature type="transmembrane region" description="Helical" evidence="7">
    <location>
        <begin position="145"/>
        <end position="163"/>
    </location>
</feature>
<dbReference type="Pfam" id="PF01757">
    <property type="entry name" value="Acyl_transf_3"/>
    <property type="match status" value="1"/>
</dbReference>